<evidence type="ECO:0000256" key="2">
    <source>
        <dbReference type="SAM" id="Phobius"/>
    </source>
</evidence>
<dbReference type="AlphaFoldDB" id="A0A167LP65"/>
<keyword evidence="2" id="KW-0812">Transmembrane</keyword>
<evidence type="ECO:0000313" key="3">
    <source>
        <dbReference type="EMBL" id="KZO95890.1"/>
    </source>
</evidence>
<organism evidence="3 4">
    <name type="scientific">Calocera viscosa (strain TUFC12733)</name>
    <dbReference type="NCBI Taxonomy" id="1330018"/>
    <lineage>
        <taxon>Eukaryota</taxon>
        <taxon>Fungi</taxon>
        <taxon>Dikarya</taxon>
        <taxon>Basidiomycota</taxon>
        <taxon>Agaricomycotina</taxon>
        <taxon>Dacrymycetes</taxon>
        <taxon>Dacrymycetales</taxon>
        <taxon>Dacrymycetaceae</taxon>
        <taxon>Calocera</taxon>
    </lineage>
</organism>
<proteinExistence type="predicted"/>
<dbReference type="OrthoDB" id="3366659at2759"/>
<sequence>MDPHASQNVRNAVLISTLLGAAYGAGYGLVKRSSSLLFGFTTGTSACLATSIFFGVREWAVSPLLVSTINQGQYAQRRIQYQGDHVDGPDPKEGWTEMRLYKVPDSALAGALTGGALNPIRRGRAGIIPGAVTVALTAAALQYASNEAYITRIKFVARELKSEQAASNPAEPPRGFSQMVLDSLSYVMPVKRLNDEEYVKVTEKRKKEIDARLANITKELMDLEAADERQETSAR</sequence>
<feature type="coiled-coil region" evidence="1">
    <location>
        <begin position="199"/>
        <end position="226"/>
    </location>
</feature>
<reference evidence="3 4" key="1">
    <citation type="journal article" date="2016" name="Mol. Biol. Evol.">
        <title>Comparative Genomics of Early-Diverging Mushroom-Forming Fungi Provides Insights into the Origins of Lignocellulose Decay Capabilities.</title>
        <authorList>
            <person name="Nagy L.G."/>
            <person name="Riley R."/>
            <person name="Tritt A."/>
            <person name="Adam C."/>
            <person name="Daum C."/>
            <person name="Floudas D."/>
            <person name="Sun H."/>
            <person name="Yadav J.S."/>
            <person name="Pangilinan J."/>
            <person name="Larsson K.H."/>
            <person name="Matsuura K."/>
            <person name="Barry K."/>
            <person name="Labutti K."/>
            <person name="Kuo R."/>
            <person name="Ohm R.A."/>
            <person name="Bhattacharya S.S."/>
            <person name="Shirouzu T."/>
            <person name="Yoshinaga Y."/>
            <person name="Martin F.M."/>
            <person name="Grigoriev I.V."/>
            <person name="Hibbett D.S."/>
        </authorList>
    </citation>
    <scope>NUCLEOTIDE SEQUENCE [LARGE SCALE GENOMIC DNA]</scope>
    <source>
        <strain evidence="3 4">TUFC12733</strain>
    </source>
</reference>
<gene>
    <name evidence="3" type="ORF">CALVIDRAFT_598936</name>
</gene>
<accession>A0A167LP65</accession>
<evidence type="ECO:0000256" key="1">
    <source>
        <dbReference type="SAM" id="Coils"/>
    </source>
</evidence>
<dbReference type="PANTHER" id="PTHR41390:SF1">
    <property type="entry name" value="NADH-UBIQUINONE OXIDOREDUCTASE 213 KDA SUBUNIT"/>
    <property type="match status" value="1"/>
</dbReference>
<feature type="transmembrane region" description="Helical" evidence="2">
    <location>
        <begin position="12"/>
        <end position="30"/>
    </location>
</feature>
<keyword evidence="2" id="KW-1133">Transmembrane helix</keyword>
<dbReference type="STRING" id="1330018.A0A167LP65"/>
<keyword evidence="4" id="KW-1185">Reference proteome</keyword>
<evidence type="ECO:0000313" key="4">
    <source>
        <dbReference type="Proteomes" id="UP000076738"/>
    </source>
</evidence>
<protein>
    <submittedName>
        <fullName evidence="3">Uncharacterized protein</fullName>
    </submittedName>
</protein>
<dbReference type="Proteomes" id="UP000076738">
    <property type="component" value="Unassembled WGS sequence"/>
</dbReference>
<name>A0A167LP65_CALVF</name>
<dbReference type="EMBL" id="KV417287">
    <property type="protein sequence ID" value="KZO95890.1"/>
    <property type="molecule type" value="Genomic_DNA"/>
</dbReference>
<keyword evidence="1" id="KW-0175">Coiled coil</keyword>
<dbReference type="PANTHER" id="PTHR41390">
    <property type="entry name" value="CHROMOSOME 7, WHOLE GENOME SHOTGUN SEQUENCE"/>
    <property type="match status" value="1"/>
</dbReference>
<keyword evidence="2" id="KW-0472">Membrane</keyword>